<name>A0A9Q0R4U7_ANAIG</name>
<dbReference type="OMA" id="QTKTMVI"/>
<dbReference type="Proteomes" id="UP001149090">
    <property type="component" value="Unassembled WGS sequence"/>
</dbReference>
<proteinExistence type="predicted"/>
<evidence type="ECO:0000313" key="4">
    <source>
        <dbReference type="Proteomes" id="UP001149090"/>
    </source>
</evidence>
<dbReference type="PROSITE" id="PS51420">
    <property type="entry name" value="RHO"/>
    <property type="match status" value="1"/>
</dbReference>
<dbReference type="InterPro" id="IPR001806">
    <property type="entry name" value="Small_GTPase"/>
</dbReference>
<organism evidence="3 4">
    <name type="scientific">Anaeramoeba ignava</name>
    <name type="common">Anaerobic marine amoeba</name>
    <dbReference type="NCBI Taxonomy" id="1746090"/>
    <lineage>
        <taxon>Eukaryota</taxon>
        <taxon>Metamonada</taxon>
        <taxon>Anaeramoebidae</taxon>
        <taxon>Anaeramoeba</taxon>
    </lineage>
</organism>
<gene>
    <name evidence="3" type="ORF">M0811_13505</name>
</gene>
<dbReference type="SMART" id="SM00176">
    <property type="entry name" value="RAN"/>
    <property type="match status" value="1"/>
</dbReference>
<dbReference type="GO" id="GO:0003924">
    <property type="term" value="F:GTPase activity"/>
    <property type="evidence" value="ECO:0007669"/>
    <property type="project" value="InterPro"/>
</dbReference>
<dbReference type="SUPFAM" id="SSF52540">
    <property type="entry name" value="P-loop containing nucleoside triphosphate hydrolases"/>
    <property type="match status" value="1"/>
</dbReference>
<evidence type="ECO:0000313" key="3">
    <source>
        <dbReference type="EMBL" id="KAJ5066568.1"/>
    </source>
</evidence>
<keyword evidence="4" id="KW-1185">Reference proteome</keyword>
<dbReference type="PROSITE" id="PS51417">
    <property type="entry name" value="ARF"/>
    <property type="match status" value="1"/>
</dbReference>
<comment type="caution">
    <text evidence="3">The sequence shown here is derived from an EMBL/GenBank/DDBJ whole genome shotgun (WGS) entry which is preliminary data.</text>
</comment>
<dbReference type="SMART" id="SM00173">
    <property type="entry name" value="RAS"/>
    <property type="match status" value="1"/>
</dbReference>
<dbReference type="InterPro" id="IPR005225">
    <property type="entry name" value="Small_GTP-bd"/>
</dbReference>
<dbReference type="SMART" id="SM00174">
    <property type="entry name" value="RHO"/>
    <property type="match status" value="1"/>
</dbReference>
<dbReference type="PROSITE" id="PS51419">
    <property type="entry name" value="RAB"/>
    <property type="match status" value="1"/>
</dbReference>
<evidence type="ECO:0000256" key="1">
    <source>
        <dbReference type="ARBA" id="ARBA00022741"/>
    </source>
</evidence>
<dbReference type="PRINTS" id="PR00449">
    <property type="entry name" value="RASTRNSFRMNG"/>
</dbReference>
<dbReference type="FunFam" id="3.40.50.300:FF:000823">
    <property type="entry name" value="Small GTPase RAB, putative"/>
    <property type="match status" value="1"/>
</dbReference>
<dbReference type="NCBIfam" id="TIGR00231">
    <property type="entry name" value="small_GTP"/>
    <property type="match status" value="1"/>
</dbReference>
<accession>A0A9Q0R4U7</accession>
<dbReference type="InterPro" id="IPR027417">
    <property type="entry name" value="P-loop_NTPase"/>
</dbReference>
<protein>
    <submittedName>
        <fullName evidence="3">Ras-related protein rab-5c</fullName>
    </submittedName>
</protein>
<dbReference type="Gene3D" id="3.40.50.300">
    <property type="entry name" value="P-loop containing nucleotide triphosphate hydrolases"/>
    <property type="match status" value="1"/>
</dbReference>
<dbReference type="PROSITE" id="PS51421">
    <property type="entry name" value="RAS"/>
    <property type="match status" value="1"/>
</dbReference>
<keyword evidence="1" id="KW-0547">Nucleotide-binding</keyword>
<evidence type="ECO:0000256" key="2">
    <source>
        <dbReference type="SAM" id="MobiDB-lite"/>
    </source>
</evidence>
<dbReference type="Pfam" id="PF00071">
    <property type="entry name" value="Ras"/>
    <property type="match status" value="1"/>
</dbReference>
<dbReference type="OrthoDB" id="63533at2759"/>
<dbReference type="SMART" id="SM00175">
    <property type="entry name" value="RAB"/>
    <property type="match status" value="1"/>
</dbReference>
<sequence>MITSSSKVVVLGHASVGKSSLVLRFCKGQFFEYQEPTVGAAFLTKSIPFGNEEAKMEIWDTAGQERYHSLARMYYRGAYAAVIVYDITNKESFIKAKEWAKELHQQIPEEINIVLVGNKSDLESLRTVSFDEASDYAKSSGYIFLETSAKTGENVDDVFFSLAEKLPKTPVNPQTEEFVVDQTPQNPDKIRLEDPNTPKNKKGCC</sequence>
<dbReference type="PANTHER" id="PTHR47978">
    <property type="match status" value="1"/>
</dbReference>
<reference evidence="3" key="1">
    <citation type="submission" date="2022-10" db="EMBL/GenBank/DDBJ databases">
        <title>Novel sulphate-reducing endosymbionts in the free-living metamonad Anaeramoeba.</title>
        <authorList>
            <person name="Jerlstrom-Hultqvist J."/>
            <person name="Cepicka I."/>
            <person name="Gallot-Lavallee L."/>
            <person name="Salas-Leiva D."/>
            <person name="Curtis B.A."/>
            <person name="Zahonova K."/>
            <person name="Pipaliya S."/>
            <person name="Dacks J."/>
            <person name="Roger A.J."/>
        </authorList>
    </citation>
    <scope>NUCLEOTIDE SEQUENCE</scope>
    <source>
        <strain evidence="3">BMAN</strain>
    </source>
</reference>
<dbReference type="EMBL" id="JAPDFW010000140">
    <property type="protein sequence ID" value="KAJ5066568.1"/>
    <property type="molecule type" value="Genomic_DNA"/>
</dbReference>
<feature type="region of interest" description="Disordered" evidence="2">
    <location>
        <begin position="181"/>
        <end position="205"/>
    </location>
</feature>
<dbReference type="AlphaFoldDB" id="A0A9Q0R4U7"/>
<dbReference type="CDD" id="cd01860">
    <property type="entry name" value="Rab5_related"/>
    <property type="match status" value="1"/>
</dbReference>
<dbReference type="GO" id="GO:0005525">
    <property type="term" value="F:GTP binding"/>
    <property type="evidence" value="ECO:0007669"/>
    <property type="project" value="InterPro"/>
</dbReference>